<organism evidence="1 2">
    <name type="scientific">Nephila pilipes</name>
    <name type="common">Giant wood spider</name>
    <name type="synonym">Nephila maculata</name>
    <dbReference type="NCBI Taxonomy" id="299642"/>
    <lineage>
        <taxon>Eukaryota</taxon>
        <taxon>Metazoa</taxon>
        <taxon>Ecdysozoa</taxon>
        <taxon>Arthropoda</taxon>
        <taxon>Chelicerata</taxon>
        <taxon>Arachnida</taxon>
        <taxon>Araneae</taxon>
        <taxon>Araneomorphae</taxon>
        <taxon>Entelegynae</taxon>
        <taxon>Araneoidea</taxon>
        <taxon>Nephilidae</taxon>
        <taxon>Nephila</taxon>
    </lineage>
</organism>
<comment type="caution">
    <text evidence="1">The sequence shown here is derived from an EMBL/GenBank/DDBJ whole genome shotgun (WGS) entry which is preliminary data.</text>
</comment>
<name>A0A8X6JLQ1_NEPPI</name>
<keyword evidence="2" id="KW-1185">Reference proteome</keyword>
<reference evidence="1" key="1">
    <citation type="submission" date="2020-08" db="EMBL/GenBank/DDBJ databases">
        <title>Multicomponent nature underlies the extraordinary mechanical properties of spider dragline silk.</title>
        <authorList>
            <person name="Kono N."/>
            <person name="Nakamura H."/>
            <person name="Mori M."/>
            <person name="Yoshida Y."/>
            <person name="Ohtoshi R."/>
            <person name="Malay A.D."/>
            <person name="Moran D.A.P."/>
            <person name="Tomita M."/>
            <person name="Numata K."/>
            <person name="Arakawa K."/>
        </authorList>
    </citation>
    <scope>NUCLEOTIDE SEQUENCE</scope>
</reference>
<evidence type="ECO:0000313" key="1">
    <source>
        <dbReference type="EMBL" id="GFS42089.1"/>
    </source>
</evidence>
<accession>A0A8X6JLQ1</accession>
<gene>
    <name evidence="1" type="ORF">NPIL_444641</name>
</gene>
<evidence type="ECO:0000313" key="2">
    <source>
        <dbReference type="Proteomes" id="UP000887013"/>
    </source>
</evidence>
<protein>
    <submittedName>
        <fullName evidence="1">Uncharacterized protein</fullName>
    </submittedName>
</protein>
<sequence>MRYNISPTMKLLDPLKAYGVLDMLFIVRLLRRNLSNNKLGILMFWIRVDTKYADGLQAGYMFYYIQVIHKRSRPMLILELLTGFGRKANSEETSFSHHQSRIFMSGI</sequence>
<dbReference type="EMBL" id="BMAW01043971">
    <property type="protein sequence ID" value="GFS42089.1"/>
    <property type="molecule type" value="Genomic_DNA"/>
</dbReference>
<dbReference type="Proteomes" id="UP000887013">
    <property type="component" value="Unassembled WGS sequence"/>
</dbReference>
<proteinExistence type="predicted"/>
<dbReference type="AlphaFoldDB" id="A0A8X6JLQ1"/>